<feature type="compositionally biased region" description="Basic and acidic residues" evidence="1">
    <location>
        <begin position="299"/>
        <end position="320"/>
    </location>
</feature>
<reference evidence="2" key="1">
    <citation type="submission" date="2023-10" db="EMBL/GenBank/DDBJ databases">
        <title>Genome assembly of Pristionchus species.</title>
        <authorList>
            <person name="Yoshida K."/>
            <person name="Sommer R.J."/>
        </authorList>
    </citation>
    <scope>NUCLEOTIDE SEQUENCE</scope>
    <source>
        <strain evidence="2">RS5133</strain>
    </source>
</reference>
<name>A0AAV5V3Z2_9BILA</name>
<sequence>MSHRATHQNNEWQSHPITFKDPPKMTESDFPSLHDSAMSSKTNRRNRQLATLAQPQPVPSPSAWSVPEWADDDVVEGNTEVVYSIVEEEQEKEEDELKLVIRKYTDRATLNSRLRCDGYADIVDKLKEKMGSTCNDDSANYRSLILSNPVREYNGEVLIAPYERSMPDWKSKLPDKLLNDEFRMLCELRVVPISLGPMKIGRLRKACEYKSLTKRTLPKYKNSTPIRQSMESPKESLSNQSTFNVVEDSTRNDDIEPRLSLSSHSISSSSTHHIYPSSYRKPITSSRLHEFFNSNFDERSNKRKEHENEHRSDEIDENKPRKSKNSNWEEYEESNYRRRDYGSTNGDYRSGNHDRGWRGDRYENDYDRSENSRCGSDYDRREGSRHYEDSEWDERSERNDRCESDYAGKDRSRVFREYSHYEKRNNFVQYYETHGNRNSKNNGCEKEEIYEASNDIEFVATPFSKKTPAWRETEWKWNEKTNRRTNQWKARWSREQFVLREEKEMSEDERKKIERDSRVYVKDVNVPMDVRIGMRCLDGIIANSSVALADEMGRIELSTWAAENDGEEVKEKVNEKYGLEKIEKEINEETVQLALPKTQITLLFSAGAKAEILFEGECNEVLVMGRNWGELEKAKMEGIVKNREYNSFYVGKKNTYGTPSLSRETGTILTFDSALHAVDAIDDLHVLKIDSEKIPRTLVTGSWDGSYAKRECILELEWERKAVHGFLVHLPNLEKEENQIDRVMRYASHHFTNVTSRIQAYNRMYVPLPWSPYSTEDDRQFLRQVLFENGISVGDIDILRVSEKKTQAIDNAKKKSDCTRAINRRILKIAIDEGVWAGFHPSSPIEWDMMLDEGRFSWMVSMPSDREMQKAVMNYATITFDSFEQGEAISRRMQRMSPCRSGENGFLLNMDDRKGVFARAKLRVHYYVPVFVRSLTIDRLRWMDNRWRENSHFTHAEMATDDEEFNQWACLISDDDSASPPGYCRLIVEGFPSSMVDDCCAELMKVIKGDIVNCEGEEEWLLTGIGRNMADVVAQNVL</sequence>
<feature type="compositionally biased region" description="Low complexity" evidence="1">
    <location>
        <begin position="259"/>
        <end position="278"/>
    </location>
</feature>
<organism evidence="2 3">
    <name type="scientific">Pristionchus fissidentatus</name>
    <dbReference type="NCBI Taxonomy" id="1538716"/>
    <lineage>
        <taxon>Eukaryota</taxon>
        <taxon>Metazoa</taxon>
        <taxon>Ecdysozoa</taxon>
        <taxon>Nematoda</taxon>
        <taxon>Chromadorea</taxon>
        <taxon>Rhabditida</taxon>
        <taxon>Rhabditina</taxon>
        <taxon>Diplogasteromorpha</taxon>
        <taxon>Diplogasteroidea</taxon>
        <taxon>Neodiplogasteridae</taxon>
        <taxon>Pristionchus</taxon>
    </lineage>
</organism>
<feature type="region of interest" description="Disordered" evidence="1">
    <location>
        <begin position="299"/>
        <end position="403"/>
    </location>
</feature>
<feature type="non-terminal residue" evidence="2">
    <location>
        <position position="1038"/>
    </location>
</feature>
<feature type="compositionally biased region" description="Basic and acidic residues" evidence="1">
    <location>
        <begin position="248"/>
        <end position="257"/>
    </location>
</feature>
<dbReference type="AlphaFoldDB" id="A0AAV5V3Z2"/>
<accession>A0AAV5V3Z2</accession>
<feature type="region of interest" description="Disordered" evidence="1">
    <location>
        <begin position="219"/>
        <end position="278"/>
    </location>
</feature>
<feature type="region of interest" description="Disordered" evidence="1">
    <location>
        <begin position="1"/>
        <end position="45"/>
    </location>
</feature>
<gene>
    <name evidence="2" type="ORF">PFISCL1PPCAC_5614</name>
</gene>
<evidence type="ECO:0000313" key="3">
    <source>
        <dbReference type="Proteomes" id="UP001432322"/>
    </source>
</evidence>
<proteinExistence type="predicted"/>
<comment type="caution">
    <text evidence="2">The sequence shown here is derived from an EMBL/GenBank/DDBJ whole genome shotgun (WGS) entry which is preliminary data.</text>
</comment>
<dbReference type="Proteomes" id="UP001432322">
    <property type="component" value="Unassembled WGS sequence"/>
</dbReference>
<protein>
    <submittedName>
        <fullName evidence="2">Uncharacterized protein</fullName>
    </submittedName>
</protein>
<feature type="compositionally biased region" description="Basic and acidic residues" evidence="1">
    <location>
        <begin position="350"/>
        <end position="403"/>
    </location>
</feature>
<feature type="compositionally biased region" description="Polar residues" evidence="1">
    <location>
        <begin position="221"/>
        <end position="244"/>
    </location>
</feature>
<evidence type="ECO:0000313" key="2">
    <source>
        <dbReference type="EMBL" id="GMT14317.1"/>
    </source>
</evidence>
<dbReference type="EMBL" id="BTSY01000002">
    <property type="protein sequence ID" value="GMT14317.1"/>
    <property type="molecule type" value="Genomic_DNA"/>
</dbReference>
<keyword evidence="3" id="KW-1185">Reference proteome</keyword>
<feature type="compositionally biased region" description="Polar residues" evidence="1">
    <location>
        <begin position="7"/>
        <end position="16"/>
    </location>
</feature>
<evidence type="ECO:0000256" key="1">
    <source>
        <dbReference type="SAM" id="MobiDB-lite"/>
    </source>
</evidence>